<feature type="region of interest" description="Disordered" evidence="1">
    <location>
        <begin position="149"/>
        <end position="239"/>
    </location>
</feature>
<dbReference type="RefSeq" id="WP_343896574.1">
    <property type="nucleotide sequence ID" value="NZ_BAAAFZ010000053.1"/>
</dbReference>
<evidence type="ECO:0000256" key="1">
    <source>
        <dbReference type="SAM" id="MobiDB-lite"/>
    </source>
</evidence>
<sequence length="315" mass="31981">MDTHANPAAPADTGAAAGADASESPAVNELAAALARAQGAFSNPAKDRDNPYFGSRYTTLGAVIEATRGPLADNGLSLTQTVGAGAGGERSPILRTRLLHSSGQWIASEVPLFAAGKGSQAFGSELTYMRRYAVCALLNIAPAEGDDDGNAAQAATGATGANGGDAGPAKRSQAGPPAARAPAGAQEPRPGPASHRDQRQQAAPPGQPDAERHKPPAAPPRGPADAPRRKDEPSPPSVWRILRPGKAAITAPDGAAWLKWWTSIAGKAAAGGKTDELRALFEANAAAWDRIALGSAEAHDVVAKAAESVRAALDD</sequence>
<feature type="compositionally biased region" description="Low complexity" evidence="1">
    <location>
        <begin position="150"/>
        <end position="159"/>
    </location>
</feature>
<evidence type="ECO:0000313" key="3">
    <source>
        <dbReference type="Proteomes" id="UP001501588"/>
    </source>
</evidence>
<keyword evidence="3" id="KW-1185">Reference proteome</keyword>
<evidence type="ECO:0000313" key="2">
    <source>
        <dbReference type="EMBL" id="GAA0592832.1"/>
    </source>
</evidence>
<organism evidence="2 3">
    <name type="scientific">Craurococcus roseus</name>
    <dbReference type="NCBI Taxonomy" id="77585"/>
    <lineage>
        <taxon>Bacteria</taxon>
        <taxon>Pseudomonadati</taxon>
        <taxon>Pseudomonadota</taxon>
        <taxon>Alphaproteobacteria</taxon>
        <taxon>Acetobacterales</taxon>
        <taxon>Acetobacteraceae</taxon>
        <taxon>Craurococcus</taxon>
    </lineage>
</organism>
<dbReference type="Pfam" id="PF04404">
    <property type="entry name" value="ERF"/>
    <property type="match status" value="1"/>
</dbReference>
<comment type="caution">
    <text evidence="2">The sequence shown here is derived from an EMBL/GenBank/DDBJ whole genome shotgun (WGS) entry which is preliminary data.</text>
</comment>
<feature type="region of interest" description="Disordered" evidence="1">
    <location>
        <begin position="1"/>
        <end position="22"/>
    </location>
</feature>
<proteinExistence type="predicted"/>
<feature type="compositionally biased region" description="Low complexity" evidence="1">
    <location>
        <begin position="173"/>
        <end position="188"/>
    </location>
</feature>
<name>A0ABP3QNL5_9PROT</name>
<dbReference type="Proteomes" id="UP001501588">
    <property type="component" value="Unassembled WGS sequence"/>
</dbReference>
<accession>A0ABP3QNL5</accession>
<reference evidence="3" key="1">
    <citation type="journal article" date="2019" name="Int. J. Syst. Evol. Microbiol.">
        <title>The Global Catalogue of Microorganisms (GCM) 10K type strain sequencing project: providing services to taxonomists for standard genome sequencing and annotation.</title>
        <authorList>
            <consortium name="The Broad Institute Genomics Platform"/>
            <consortium name="The Broad Institute Genome Sequencing Center for Infectious Disease"/>
            <person name="Wu L."/>
            <person name="Ma J."/>
        </authorList>
    </citation>
    <scope>NUCLEOTIDE SEQUENCE [LARGE SCALE GENOMIC DNA]</scope>
    <source>
        <strain evidence="3">JCM 9933</strain>
    </source>
</reference>
<dbReference type="InterPro" id="IPR007499">
    <property type="entry name" value="ERF_bacteria_virus"/>
</dbReference>
<evidence type="ECO:0008006" key="4">
    <source>
        <dbReference type="Google" id="ProtNLM"/>
    </source>
</evidence>
<dbReference type="EMBL" id="BAAAFZ010000053">
    <property type="protein sequence ID" value="GAA0592832.1"/>
    <property type="molecule type" value="Genomic_DNA"/>
</dbReference>
<gene>
    <name evidence="2" type="ORF">GCM10009416_34060</name>
</gene>
<protein>
    <recommendedName>
        <fullName evidence="4">ERF superfamily protein</fullName>
    </recommendedName>
</protein>